<evidence type="ECO:0000259" key="1">
    <source>
        <dbReference type="Pfam" id="PF00534"/>
    </source>
</evidence>
<dbReference type="STRING" id="570521.SAMN04488508_104167"/>
<dbReference type="AlphaFoldDB" id="A0A1M6FA21"/>
<reference evidence="3" key="1">
    <citation type="submission" date="2016-11" db="EMBL/GenBank/DDBJ databases">
        <authorList>
            <person name="Varghese N."/>
            <person name="Submissions S."/>
        </authorList>
    </citation>
    <scope>NUCLEOTIDE SEQUENCE [LARGE SCALE GENOMIC DNA]</scope>
    <source>
        <strain evidence="3">DSM 22623</strain>
    </source>
</reference>
<dbReference type="Gene3D" id="3.40.50.2000">
    <property type="entry name" value="Glycogen Phosphorylase B"/>
    <property type="match status" value="2"/>
</dbReference>
<dbReference type="OrthoDB" id="798298at2"/>
<organism evidence="2 3">
    <name type="scientific">Aquimarina spongiae</name>
    <dbReference type="NCBI Taxonomy" id="570521"/>
    <lineage>
        <taxon>Bacteria</taxon>
        <taxon>Pseudomonadati</taxon>
        <taxon>Bacteroidota</taxon>
        <taxon>Flavobacteriia</taxon>
        <taxon>Flavobacteriales</taxon>
        <taxon>Flavobacteriaceae</taxon>
        <taxon>Aquimarina</taxon>
    </lineage>
</organism>
<feature type="domain" description="Glycosyl transferase family 1" evidence="1">
    <location>
        <begin position="192"/>
        <end position="306"/>
    </location>
</feature>
<protein>
    <submittedName>
        <fullName evidence="2">Glycosyltransferase involved in cell wall bisynthesis</fullName>
    </submittedName>
</protein>
<sequence>MNKELAIFGPYPPPLGGISVHVKRIEPFLNESKIPYQIYNHGYQEQKNVLATKKNLFWYIKLLFTKRYGLFHFHQFFFFHFLYYPLFSLFRREKVFVTIHSERILGYHKIVRSLVLLLLAVTRKTTFISVSKNLNDYLNEKGVSSIFLPAYVPPTVIADKKINSTKEIFLFSVWKFNQKLSNEIYNVPLTFQFLSENKDKFTMLFMIGSQSDSDVEYLEELMQKYDVTENIEVVFNENLVDYVKNCKFLLRPNLSDGYGVSIQEAMDLGIPAIASDVCERPKGTILFKSDDIEDLSKSVSYVMNTSKDKILNKKENLIYHNQLIDMYVKILKDETGNTEF</sequence>
<dbReference type="Pfam" id="PF00534">
    <property type="entry name" value="Glycos_transf_1"/>
    <property type="match status" value="1"/>
</dbReference>
<keyword evidence="3" id="KW-1185">Reference proteome</keyword>
<dbReference type="EMBL" id="FQYP01000004">
    <property type="protein sequence ID" value="SHI94513.1"/>
    <property type="molecule type" value="Genomic_DNA"/>
</dbReference>
<dbReference type="Proteomes" id="UP000184432">
    <property type="component" value="Unassembled WGS sequence"/>
</dbReference>
<evidence type="ECO:0000313" key="2">
    <source>
        <dbReference type="EMBL" id="SHI94513.1"/>
    </source>
</evidence>
<dbReference type="RefSeq" id="WP_073315994.1">
    <property type="nucleotide sequence ID" value="NZ_FQYP01000004.1"/>
</dbReference>
<name>A0A1M6FA21_9FLAO</name>
<dbReference type="GO" id="GO:0016757">
    <property type="term" value="F:glycosyltransferase activity"/>
    <property type="evidence" value="ECO:0007669"/>
    <property type="project" value="InterPro"/>
</dbReference>
<proteinExistence type="predicted"/>
<dbReference type="InterPro" id="IPR001296">
    <property type="entry name" value="Glyco_trans_1"/>
</dbReference>
<gene>
    <name evidence="2" type="ORF">SAMN04488508_104167</name>
</gene>
<evidence type="ECO:0000313" key="3">
    <source>
        <dbReference type="Proteomes" id="UP000184432"/>
    </source>
</evidence>
<keyword evidence="2" id="KW-0808">Transferase</keyword>
<accession>A0A1M6FA21</accession>
<dbReference type="SUPFAM" id="SSF53756">
    <property type="entry name" value="UDP-Glycosyltransferase/glycogen phosphorylase"/>
    <property type="match status" value="1"/>
</dbReference>